<keyword evidence="1" id="KW-0812">Transmembrane</keyword>
<dbReference type="Proteomes" id="UP001157006">
    <property type="component" value="Chromosome 2"/>
</dbReference>
<evidence type="ECO:0000313" key="2">
    <source>
        <dbReference type="EMBL" id="CAI8601328.1"/>
    </source>
</evidence>
<dbReference type="AlphaFoldDB" id="A0AAV0ZV24"/>
<feature type="transmembrane region" description="Helical" evidence="1">
    <location>
        <begin position="115"/>
        <end position="134"/>
    </location>
</feature>
<reference evidence="2 3" key="1">
    <citation type="submission" date="2023-01" db="EMBL/GenBank/DDBJ databases">
        <authorList>
            <person name="Kreplak J."/>
        </authorList>
    </citation>
    <scope>NUCLEOTIDE SEQUENCE [LARGE SCALE GENOMIC DNA]</scope>
</reference>
<name>A0AAV0ZV24_VICFA</name>
<organism evidence="2 3">
    <name type="scientific">Vicia faba</name>
    <name type="common">Broad bean</name>
    <name type="synonym">Faba vulgaris</name>
    <dbReference type="NCBI Taxonomy" id="3906"/>
    <lineage>
        <taxon>Eukaryota</taxon>
        <taxon>Viridiplantae</taxon>
        <taxon>Streptophyta</taxon>
        <taxon>Embryophyta</taxon>
        <taxon>Tracheophyta</taxon>
        <taxon>Spermatophyta</taxon>
        <taxon>Magnoliopsida</taxon>
        <taxon>eudicotyledons</taxon>
        <taxon>Gunneridae</taxon>
        <taxon>Pentapetalae</taxon>
        <taxon>rosids</taxon>
        <taxon>fabids</taxon>
        <taxon>Fabales</taxon>
        <taxon>Fabaceae</taxon>
        <taxon>Papilionoideae</taxon>
        <taxon>50 kb inversion clade</taxon>
        <taxon>NPAAA clade</taxon>
        <taxon>Hologalegina</taxon>
        <taxon>IRL clade</taxon>
        <taxon>Fabeae</taxon>
        <taxon>Vicia</taxon>
    </lineage>
</organism>
<keyword evidence="1" id="KW-1133">Transmembrane helix</keyword>
<keyword evidence="3" id="KW-1185">Reference proteome</keyword>
<dbReference type="EMBL" id="OX451737">
    <property type="protein sequence ID" value="CAI8601328.1"/>
    <property type="molecule type" value="Genomic_DNA"/>
</dbReference>
<evidence type="ECO:0000313" key="3">
    <source>
        <dbReference type="Proteomes" id="UP001157006"/>
    </source>
</evidence>
<sequence length="136" mass="16808">MRDFILVYRTLNEVLNGEEDTMTAKRLNLLFIVFMVGLIYWHLHSAFRISRVFMFQTMRLQEHLCQHIYYMMHSMEISQFYRSNSSTIYHLRFMHCLEIRECPFRSYGKNCIQNIRFLQMLYGYVLQYAFFLVYQY</sequence>
<accession>A0AAV0ZV24</accession>
<gene>
    <name evidence="2" type="ORF">VFH_II267280</name>
</gene>
<feature type="transmembrane region" description="Helical" evidence="1">
    <location>
        <begin position="29"/>
        <end position="49"/>
    </location>
</feature>
<protein>
    <submittedName>
        <fullName evidence="2">Uncharacterized protein</fullName>
    </submittedName>
</protein>
<proteinExistence type="predicted"/>
<keyword evidence="1" id="KW-0472">Membrane</keyword>
<evidence type="ECO:0000256" key="1">
    <source>
        <dbReference type="SAM" id="Phobius"/>
    </source>
</evidence>